<evidence type="ECO:0000313" key="3">
    <source>
        <dbReference type="Proteomes" id="UP000248553"/>
    </source>
</evidence>
<dbReference type="EMBL" id="QHKM01000002">
    <property type="protein sequence ID" value="RAK68414.1"/>
    <property type="molecule type" value="Genomic_DNA"/>
</dbReference>
<evidence type="ECO:0000313" key="2">
    <source>
        <dbReference type="EMBL" id="RAK68414.1"/>
    </source>
</evidence>
<dbReference type="GO" id="GO:0016740">
    <property type="term" value="F:transferase activity"/>
    <property type="evidence" value="ECO:0007669"/>
    <property type="project" value="UniProtKB-KW"/>
</dbReference>
<keyword evidence="2" id="KW-0808">Transferase</keyword>
<dbReference type="PANTHER" id="PTHR11735:SF11">
    <property type="entry name" value="TRNA THREONYLCARBAMOYLADENOSINE BIOSYNTHESIS PROTEIN TSAB"/>
    <property type="match status" value="1"/>
</dbReference>
<dbReference type="AlphaFoldDB" id="A0A328BRD0"/>
<proteinExistence type="predicted"/>
<dbReference type="SUPFAM" id="SSF53067">
    <property type="entry name" value="Actin-like ATPase domain"/>
    <property type="match status" value="2"/>
</dbReference>
<dbReference type="InterPro" id="IPR022496">
    <property type="entry name" value="T6A_TsaB"/>
</dbReference>
<organism evidence="2 3">
    <name type="scientific">Hymenobacter edaphi</name>
    <dbReference type="NCBI Taxonomy" id="2211146"/>
    <lineage>
        <taxon>Bacteria</taxon>
        <taxon>Pseudomonadati</taxon>
        <taxon>Bacteroidota</taxon>
        <taxon>Cytophagia</taxon>
        <taxon>Cytophagales</taxon>
        <taxon>Hymenobacteraceae</taxon>
        <taxon>Hymenobacter</taxon>
    </lineage>
</organism>
<dbReference type="Pfam" id="PF00814">
    <property type="entry name" value="TsaD"/>
    <property type="match status" value="1"/>
</dbReference>
<dbReference type="GO" id="GO:0002949">
    <property type="term" value="P:tRNA threonylcarbamoyladenosine modification"/>
    <property type="evidence" value="ECO:0007669"/>
    <property type="project" value="InterPro"/>
</dbReference>
<dbReference type="CDD" id="cd24032">
    <property type="entry name" value="ASKHA_NBD_TsaB"/>
    <property type="match status" value="1"/>
</dbReference>
<dbReference type="Gene3D" id="3.30.420.40">
    <property type="match status" value="2"/>
</dbReference>
<protein>
    <submittedName>
        <fullName evidence="2">tRNA (Adenosine(37)-N6)-threonylcarbamoyltransferase complex dimerization subunit type 1 TsaB</fullName>
    </submittedName>
</protein>
<evidence type="ECO:0000259" key="1">
    <source>
        <dbReference type="Pfam" id="PF00814"/>
    </source>
</evidence>
<reference evidence="3" key="1">
    <citation type="submission" date="2018-05" db="EMBL/GenBank/DDBJ databases">
        <authorList>
            <person name="Nie L."/>
        </authorList>
    </citation>
    <scope>NUCLEOTIDE SEQUENCE [LARGE SCALE GENOMIC DNA]</scope>
    <source>
        <strain evidence="3">NL</strain>
    </source>
</reference>
<feature type="domain" description="Gcp-like" evidence="1">
    <location>
        <begin position="33"/>
        <end position="163"/>
    </location>
</feature>
<gene>
    <name evidence="2" type="primary">tsaB</name>
    <name evidence="2" type="ORF">DLM85_10385</name>
</gene>
<dbReference type="Proteomes" id="UP000248553">
    <property type="component" value="Unassembled WGS sequence"/>
</dbReference>
<dbReference type="InterPro" id="IPR043129">
    <property type="entry name" value="ATPase_NBD"/>
</dbReference>
<comment type="caution">
    <text evidence="2">The sequence shown here is derived from an EMBL/GenBank/DDBJ whole genome shotgun (WGS) entry which is preliminary data.</text>
</comment>
<accession>A0A328BRD0</accession>
<dbReference type="NCBIfam" id="TIGR03725">
    <property type="entry name" value="T6A_YeaZ"/>
    <property type="match status" value="1"/>
</dbReference>
<sequence length="231" mass="24141">MPLILALETSSPVCSVALTLDGALLAASELRLEKSHSSHLTVLIEQLLSNAGYALSQLSALAVSDGPGSYTGLRIGAAAAKGLCYALGLPLLAVGTLPALAHQVARQVPGAARYRFAPLLDARRMEVYAALYAADGQEWRAPAPVILDADSWAAELAEGPVVFFGSGAAKFQPLVADNPNALFVADVHPSAIAVAQLAEAAFARGEFKDVAYYEPFYLKDVYTTTPKAAQG</sequence>
<dbReference type="RefSeq" id="WP_111478026.1">
    <property type="nucleotide sequence ID" value="NZ_QHKM01000002.1"/>
</dbReference>
<name>A0A328BRD0_9BACT</name>
<dbReference type="OrthoDB" id="9784166at2"/>
<dbReference type="InterPro" id="IPR000905">
    <property type="entry name" value="Gcp-like_dom"/>
</dbReference>
<keyword evidence="3" id="KW-1185">Reference proteome</keyword>
<dbReference type="PANTHER" id="PTHR11735">
    <property type="entry name" value="TRNA N6-ADENOSINE THREONYLCARBAMOYLTRANSFERASE"/>
    <property type="match status" value="1"/>
</dbReference>
<dbReference type="GO" id="GO:0005829">
    <property type="term" value="C:cytosol"/>
    <property type="evidence" value="ECO:0007669"/>
    <property type="project" value="TreeGrafter"/>
</dbReference>